<name>A0AAD2Q229_9AGAR</name>
<feature type="region of interest" description="Disordered" evidence="2">
    <location>
        <begin position="57"/>
        <end position="91"/>
    </location>
</feature>
<proteinExistence type="predicted"/>
<gene>
    <name evidence="4" type="ORF">MYCIT1_LOCUS9897</name>
</gene>
<dbReference type="PROSITE" id="PS50158">
    <property type="entry name" value="ZF_CCHC"/>
    <property type="match status" value="1"/>
</dbReference>
<evidence type="ECO:0000313" key="5">
    <source>
        <dbReference type="Proteomes" id="UP001295794"/>
    </source>
</evidence>
<dbReference type="GO" id="GO:0003676">
    <property type="term" value="F:nucleic acid binding"/>
    <property type="evidence" value="ECO:0007669"/>
    <property type="project" value="InterPro"/>
</dbReference>
<keyword evidence="1" id="KW-0862">Zinc</keyword>
<dbReference type="InterPro" id="IPR001878">
    <property type="entry name" value="Znf_CCHC"/>
</dbReference>
<sequence>MSVKHPKSFAFQHFRPRLTVIAFDQSSRRIQMCMQRCFYNGVGQFEPQTAMKISQLLCTPPPSSTAHSREPDDAGSSHGSPPPPNCSPNTPFKVINRCTNCRQRGHNRKTCPLPETPKPPQPPPRPRAKGCCGLCGQVGHNRTSCRLGLPK</sequence>
<dbReference type="EMBL" id="CAVNYO010000122">
    <property type="protein sequence ID" value="CAK5267413.1"/>
    <property type="molecule type" value="Genomic_DNA"/>
</dbReference>
<keyword evidence="1" id="KW-0479">Metal-binding</keyword>
<reference evidence="4" key="1">
    <citation type="submission" date="2023-11" db="EMBL/GenBank/DDBJ databases">
        <authorList>
            <person name="De Vega J J."/>
            <person name="De Vega J J."/>
        </authorList>
    </citation>
    <scope>NUCLEOTIDE SEQUENCE</scope>
</reference>
<keyword evidence="1" id="KW-0863">Zinc-finger</keyword>
<dbReference type="AlphaFoldDB" id="A0AAD2Q229"/>
<protein>
    <recommendedName>
        <fullName evidence="3">CCHC-type domain-containing protein</fullName>
    </recommendedName>
</protein>
<evidence type="ECO:0000256" key="1">
    <source>
        <dbReference type="PROSITE-ProRule" id="PRU00047"/>
    </source>
</evidence>
<evidence type="ECO:0000256" key="2">
    <source>
        <dbReference type="SAM" id="MobiDB-lite"/>
    </source>
</evidence>
<dbReference type="Gene3D" id="4.10.60.10">
    <property type="entry name" value="Zinc finger, CCHC-type"/>
    <property type="match status" value="1"/>
</dbReference>
<organism evidence="4 5">
    <name type="scientific">Mycena citricolor</name>
    <dbReference type="NCBI Taxonomy" id="2018698"/>
    <lineage>
        <taxon>Eukaryota</taxon>
        <taxon>Fungi</taxon>
        <taxon>Dikarya</taxon>
        <taxon>Basidiomycota</taxon>
        <taxon>Agaricomycotina</taxon>
        <taxon>Agaricomycetes</taxon>
        <taxon>Agaricomycetidae</taxon>
        <taxon>Agaricales</taxon>
        <taxon>Marasmiineae</taxon>
        <taxon>Mycenaceae</taxon>
        <taxon>Mycena</taxon>
    </lineage>
</organism>
<evidence type="ECO:0000259" key="3">
    <source>
        <dbReference type="PROSITE" id="PS50158"/>
    </source>
</evidence>
<accession>A0AAD2Q229</accession>
<feature type="region of interest" description="Disordered" evidence="2">
    <location>
        <begin position="105"/>
        <end position="126"/>
    </location>
</feature>
<feature type="domain" description="CCHC-type" evidence="3">
    <location>
        <begin position="97"/>
        <end position="112"/>
    </location>
</feature>
<feature type="compositionally biased region" description="Pro residues" evidence="2">
    <location>
        <begin position="114"/>
        <end position="125"/>
    </location>
</feature>
<dbReference type="GO" id="GO:0008270">
    <property type="term" value="F:zinc ion binding"/>
    <property type="evidence" value="ECO:0007669"/>
    <property type="project" value="UniProtKB-KW"/>
</dbReference>
<evidence type="ECO:0000313" key="4">
    <source>
        <dbReference type="EMBL" id="CAK5267413.1"/>
    </source>
</evidence>
<comment type="caution">
    <text evidence="4">The sequence shown here is derived from an EMBL/GenBank/DDBJ whole genome shotgun (WGS) entry which is preliminary data.</text>
</comment>
<dbReference type="SMART" id="SM00343">
    <property type="entry name" value="ZnF_C2HC"/>
    <property type="match status" value="2"/>
</dbReference>
<dbReference type="Proteomes" id="UP001295794">
    <property type="component" value="Unassembled WGS sequence"/>
</dbReference>
<keyword evidence="5" id="KW-1185">Reference proteome</keyword>